<keyword evidence="2" id="KW-0547">Nucleotide-binding</keyword>
<evidence type="ECO:0000313" key="6">
    <source>
        <dbReference type="Proteomes" id="UP000477543"/>
    </source>
</evidence>
<evidence type="ECO:0000259" key="4">
    <source>
        <dbReference type="PROSITE" id="PS50893"/>
    </source>
</evidence>
<proteinExistence type="predicted"/>
<evidence type="ECO:0000313" key="5">
    <source>
        <dbReference type="EMBL" id="NAZ16049.1"/>
    </source>
</evidence>
<evidence type="ECO:0000256" key="1">
    <source>
        <dbReference type="ARBA" id="ARBA00022448"/>
    </source>
</evidence>
<dbReference type="PROSITE" id="PS50893">
    <property type="entry name" value="ABC_TRANSPORTER_2"/>
    <property type="match status" value="1"/>
</dbReference>
<feature type="domain" description="ABC transporter" evidence="4">
    <location>
        <begin position="4"/>
        <end position="237"/>
    </location>
</feature>
<dbReference type="PANTHER" id="PTHR42939">
    <property type="entry name" value="ABC TRANSPORTER ATP-BINDING PROTEIN ALBC-RELATED"/>
    <property type="match status" value="1"/>
</dbReference>
<dbReference type="SUPFAM" id="SSF52540">
    <property type="entry name" value="P-loop containing nucleoside triphosphate hydrolases"/>
    <property type="match status" value="1"/>
</dbReference>
<organism evidence="5 6">
    <name type="scientific">Glutamicibacter soli</name>
    <dbReference type="NCBI Taxonomy" id="453836"/>
    <lineage>
        <taxon>Bacteria</taxon>
        <taxon>Bacillati</taxon>
        <taxon>Actinomycetota</taxon>
        <taxon>Actinomycetes</taxon>
        <taxon>Micrococcales</taxon>
        <taxon>Micrococcaceae</taxon>
        <taxon>Glutamicibacter</taxon>
    </lineage>
</organism>
<dbReference type="SMART" id="SM00382">
    <property type="entry name" value="AAA"/>
    <property type="match status" value="1"/>
</dbReference>
<dbReference type="GO" id="GO:0016887">
    <property type="term" value="F:ATP hydrolysis activity"/>
    <property type="evidence" value="ECO:0007669"/>
    <property type="project" value="InterPro"/>
</dbReference>
<dbReference type="Gene3D" id="3.40.50.300">
    <property type="entry name" value="P-loop containing nucleotide triphosphate hydrolases"/>
    <property type="match status" value="1"/>
</dbReference>
<dbReference type="InterPro" id="IPR027417">
    <property type="entry name" value="P-loop_NTPase"/>
</dbReference>
<dbReference type="EMBL" id="WYDN01000005">
    <property type="protein sequence ID" value="NAZ16049.1"/>
    <property type="molecule type" value="Genomic_DNA"/>
</dbReference>
<dbReference type="Pfam" id="PF00005">
    <property type="entry name" value="ABC_tran"/>
    <property type="match status" value="1"/>
</dbReference>
<evidence type="ECO:0000256" key="2">
    <source>
        <dbReference type="ARBA" id="ARBA00022741"/>
    </source>
</evidence>
<evidence type="ECO:0000256" key="3">
    <source>
        <dbReference type="ARBA" id="ARBA00022840"/>
    </source>
</evidence>
<keyword evidence="1" id="KW-0813">Transport</keyword>
<gene>
    <name evidence="5" type="ORF">GT020_08225</name>
</gene>
<keyword evidence="3 5" id="KW-0067">ATP-binding</keyword>
<accession>A0A6L9G4C4</accession>
<dbReference type="AlphaFoldDB" id="A0A6L9G4C4"/>
<protein>
    <submittedName>
        <fullName evidence="5">ATP-binding cassette domain-containing protein</fullName>
    </submittedName>
</protein>
<comment type="caution">
    <text evidence="5">The sequence shown here is derived from an EMBL/GenBank/DDBJ whole genome shotgun (WGS) entry which is preliminary data.</text>
</comment>
<dbReference type="RefSeq" id="WP_161448656.1">
    <property type="nucleotide sequence ID" value="NZ_WYDN01000005.1"/>
</dbReference>
<reference evidence="5 6" key="1">
    <citation type="submission" date="2020-01" db="EMBL/GenBank/DDBJ databases">
        <title>Glutamicibacter soli M275.</title>
        <authorList>
            <person name="Meng X."/>
        </authorList>
    </citation>
    <scope>NUCLEOTIDE SEQUENCE [LARGE SCALE GENOMIC DNA]</scope>
    <source>
        <strain evidence="5 6">M275</strain>
    </source>
</reference>
<sequence length="251" mass="27507">MKNIEISGVDYGYASESKIFQNLDVSFLPGRTALLGPNGAGKSTLISLMASVLSPSAGTIEITRANGNRITSRQLRKFRRLVAWLPQDFSPVAGLSVMEHVMYAGWLKGMSRRLAKHEAPWAVRAVSLNELSGKKATELSRGQQRRLGLAGALVHRAEVVLLDEPTAGLDPGQRDRFRRILATLSDEYVTVVSTHQTEDIDGSFEHVVVLVDGSIRFNGSVSEFMNVAPTNITDPRDRVRIAYAAFVEGEI</sequence>
<dbReference type="PANTHER" id="PTHR42939:SF1">
    <property type="entry name" value="ABC TRANSPORTER ATP-BINDING PROTEIN ALBC-RELATED"/>
    <property type="match status" value="1"/>
</dbReference>
<dbReference type="InterPro" id="IPR003593">
    <property type="entry name" value="AAA+_ATPase"/>
</dbReference>
<dbReference type="Proteomes" id="UP000477543">
    <property type="component" value="Unassembled WGS sequence"/>
</dbReference>
<dbReference type="InterPro" id="IPR003439">
    <property type="entry name" value="ABC_transporter-like_ATP-bd"/>
</dbReference>
<name>A0A6L9G4C4_9MICC</name>
<dbReference type="InterPro" id="IPR051782">
    <property type="entry name" value="ABC_Transporter_VariousFunc"/>
</dbReference>
<dbReference type="GO" id="GO:0005524">
    <property type="term" value="F:ATP binding"/>
    <property type="evidence" value="ECO:0007669"/>
    <property type="project" value="UniProtKB-KW"/>
</dbReference>